<dbReference type="InterPro" id="IPR000241">
    <property type="entry name" value="RlmKL-like_Mtase"/>
</dbReference>
<dbReference type="InterPro" id="IPR029063">
    <property type="entry name" value="SAM-dependent_MTases_sf"/>
</dbReference>
<dbReference type="Proteomes" id="UP000644693">
    <property type="component" value="Unassembled WGS sequence"/>
</dbReference>
<dbReference type="GO" id="GO:0070043">
    <property type="term" value="F:rRNA (guanine-N7-)-methyltransferase activity"/>
    <property type="evidence" value="ECO:0007669"/>
    <property type="project" value="UniProtKB-UniRule"/>
</dbReference>
<protein>
    <recommendedName>
        <fullName evidence="6">Ribosomal RNA large subunit methyltransferase K/L</fullName>
    </recommendedName>
    <domain>
        <recommendedName>
            <fullName evidence="6">23S rRNA m2G2445 methyltransferase</fullName>
            <ecNumber evidence="6">2.1.1.173</ecNumber>
        </recommendedName>
        <alternativeName>
            <fullName evidence="6">rRNA (guanine-N(2)-)-methyltransferase RlmL</fullName>
        </alternativeName>
    </domain>
    <domain>
        <recommendedName>
            <fullName evidence="6">23S rRNA m7G2069 methyltransferase</fullName>
            <ecNumber evidence="6">2.1.1.264</ecNumber>
        </recommendedName>
        <alternativeName>
            <fullName evidence="6">rRNA (guanine-N(7)-)-methyltransferase RlmK</fullName>
        </alternativeName>
    </domain>
</protein>
<evidence type="ECO:0000256" key="2">
    <source>
        <dbReference type="ARBA" id="ARBA00022552"/>
    </source>
</evidence>
<evidence type="ECO:0000256" key="4">
    <source>
        <dbReference type="ARBA" id="ARBA00022679"/>
    </source>
</evidence>
<evidence type="ECO:0000256" key="6">
    <source>
        <dbReference type="HAMAP-Rule" id="MF_01858"/>
    </source>
</evidence>
<feature type="domain" description="THUMP" evidence="9">
    <location>
        <begin position="49"/>
        <end position="160"/>
    </location>
</feature>
<evidence type="ECO:0000256" key="3">
    <source>
        <dbReference type="ARBA" id="ARBA00022603"/>
    </source>
</evidence>
<evidence type="ECO:0000256" key="7">
    <source>
        <dbReference type="PROSITE-ProRule" id="PRU00529"/>
    </source>
</evidence>
<dbReference type="InterPro" id="IPR004114">
    <property type="entry name" value="THUMP_dom"/>
</dbReference>
<dbReference type="AlphaFoldDB" id="A0A918XFS5"/>
<sequence length="748" mass="83235">MSSSTQTRDWYAACPRGLENLLASELQTFGAQQVRETMAGVAFEGPLVVAYRACLWTRLANRVLLPLAEFPVESAHDLYEGVKAVAWGSLFQHTSHFALDFSGTNHAIRNTRFGVQKSKDAIMDWFRENGGQRPRVAARDAQIRFSLRLARDRVSLALDMSGGSLHQRGYRSSAGKAPMKENLAAALLLRADWPGMASRGGALIDPMCGSATLLLEGAMMAADIAPGLARRRFGFEHWSGHNPDQWRALVSDARSRADRGKQAKLPEIRGYDADPRVVRVAQENIARAGLEKVVRVSCKPLAELKKPTHKPLPQGLLICNPPYGERLGEKKSLAYLYRQLGETFVREFKGWQAGVFTADLELGKAIGLRSHKRYALFNGALPAHLLLFELENNTLSDKPLAQGSAEEPPPTGKSPSESMPEQQRIQSGGEPEPLSEGAQMFANRIRKNRKRLASWLKREQISCYRLYDADMPEYAVAVDMYEGTVHVAEYQAPKGVDESAAERRMEEIRAALPEALGVAGSDIAYKQRRRQRGAAQYEKMAQQGEFITVREGTAKLLVNLRDYLDTGLFLDHRPLRRRIAAEVSGKTFLNLFCYTGSATVLAALGGASRTVSVDMSNTYLSWLRNNLAANGLAEGRHQLVKANCLQWLEQGEGMFDIVLLDPPSFSNSTGMENSFDVQRDQLALVTAAMQRVSPEGRLYFSNNRRRFKLSPELTEAFDCTNISHETLDPDFARNPKIHQCWLIAHKNS</sequence>
<gene>
    <name evidence="6 10" type="primary">rlmL</name>
    <name evidence="10" type="ORF">GCM10007053_12290</name>
</gene>
<dbReference type="GO" id="GO:0003723">
    <property type="term" value="F:RNA binding"/>
    <property type="evidence" value="ECO:0007669"/>
    <property type="project" value="UniProtKB-UniRule"/>
</dbReference>
<comment type="catalytic activity">
    <reaction evidence="6">
        <text>guanosine(2445) in 23S rRNA + S-adenosyl-L-methionine = N(2)-methylguanosine(2445) in 23S rRNA + S-adenosyl-L-homocysteine + H(+)</text>
        <dbReference type="Rhea" id="RHEA:42740"/>
        <dbReference type="Rhea" id="RHEA-COMP:10215"/>
        <dbReference type="Rhea" id="RHEA-COMP:10216"/>
        <dbReference type="ChEBI" id="CHEBI:15378"/>
        <dbReference type="ChEBI" id="CHEBI:57856"/>
        <dbReference type="ChEBI" id="CHEBI:59789"/>
        <dbReference type="ChEBI" id="CHEBI:74269"/>
        <dbReference type="ChEBI" id="CHEBI:74481"/>
        <dbReference type="EC" id="2.1.1.173"/>
    </reaction>
</comment>
<dbReference type="PANTHER" id="PTHR47313:SF1">
    <property type="entry name" value="RIBOSOMAL RNA LARGE SUBUNIT METHYLTRANSFERASE K_L"/>
    <property type="match status" value="1"/>
</dbReference>
<evidence type="ECO:0000313" key="11">
    <source>
        <dbReference type="Proteomes" id="UP000644693"/>
    </source>
</evidence>
<keyword evidence="4 6" id="KW-0808">Transferase</keyword>
<reference evidence="10" key="2">
    <citation type="submission" date="2020-09" db="EMBL/GenBank/DDBJ databases">
        <authorList>
            <person name="Sun Q."/>
            <person name="Kim S."/>
        </authorList>
    </citation>
    <scope>NUCLEOTIDE SEQUENCE</scope>
    <source>
        <strain evidence="10">KCTC 23430</strain>
    </source>
</reference>
<accession>A0A918XFS5</accession>
<dbReference type="InterPro" id="IPR017244">
    <property type="entry name" value="23SrRNA_methyltr_KL"/>
</dbReference>
<evidence type="ECO:0000256" key="5">
    <source>
        <dbReference type="ARBA" id="ARBA00022691"/>
    </source>
</evidence>
<feature type="region of interest" description="Disordered" evidence="8">
    <location>
        <begin position="398"/>
        <end position="435"/>
    </location>
</feature>
<dbReference type="GO" id="GO:0052915">
    <property type="term" value="F:23S rRNA (guanine(2445)-N(2))-methyltransferase activity"/>
    <property type="evidence" value="ECO:0007669"/>
    <property type="project" value="UniProtKB-UniRule"/>
</dbReference>
<reference evidence="10" key="1">
    <citation type="journal article" date="2014" name="Int. J. Syst. Evol. Microbiol.">
        <title>Complete genome sequence of Corynebacterium casei LMG S-19264T (=DSM 44701T), isolated from a smear-ripened cheese.</title>
        <authorList>
            <consortium name="US DOE Joint Genome Institute (JGI-PGF)"/>
            <person name="Walter F."/>
            <person name="Albersmeier A."/>
            <person name="Kalinowski J."/>
            <person name="Ruckert C."/>
        </authorList>
    </citation>
    <scope>NUCLEOTIDE SEQUENCE</scope>
    <source>
        <strain evidence="10">KCTC 23430</strain>
    </source>
</reference>
<dbReference type="SUPFAM" id="SSF53335">
    <property type="entry name" value="S-adenosyl-L-methionine-dependent methyltransferases"/>
    <property type="match status" value="2"/>
</dbReference>
<dbReference type="CDD" id="cd02440">
    <property type="entry name" value="AdoMet_MTases"/>
    <property type="match status" value="1"/>
</dbReference>
<dbReference type="GO" id="GO:0005737">
    <property type="term" value="C:cytoplasm"/>
    <property type="evidence" value="ECO:0007669"/>
    <property type="project" value="UniProtKB-SubCell"/>
</dbReference>
<dbReference type="Pfam" id="PF10672">
    <property type="entry name" value="Methyltrans_SAM"/>
    <property type="match status" value="1"/>
</dbReference>
<dbReference type="PANTHER" id="PTHR47313">
    <property type="entry name" value="RIBOSOMAL RNA LARGE SUBUNIT METHYLTRANSFERASE K/L"/>
    <property type="match status" value="1"/>
</dbReference>
<comment type="caution">
    <text evidence="10">The sequence shown here is derived from an EMBL/GenBank/DDBJ whole genome shotgun (WGS) entry which is preliminary data.</text>
</comment>
<evidence type="ECO:0000256" key="1">
    <source>
        <dbReference type="ARBA" id="ARBA00022490"/>
    </source>
</evidence>
<evidence type="ECO:0000313" key="10">
    <source>
        <dbReference type="EMBL" id="GHD30479.1"/>
    </source>
</evidence>
<keyword evidence="11" id="KW-1185">Reference proteome</keyword>
<comment type="catalytic activity">
    <reaction evidence="6">
        <text>guanosine(2069) in 23S rRNA + S-adenosyl-L-methionine = N(2)-methylguanosine(2069) in 23S rRNA + S-adenosyl-L-homocysteine + H(+)</text>
        <dbReference type="Rhea" id="RHEA:43772"/>
        <dbReference type="Rhea" id="RHEA-COMP:10688"/>
        <dbReference type="Rhea" id="RHEA-COMP:10689"/>
        <dbReference type="ChEBI" id="CHEBI:15378"/>
        <dbReference type="ChEBI" id="CHEBI:57856"/>
        <dbReference type="ChEBI" id="CHEBI:59789"/>
        <dbReference type="ChEBI" id="CHEBI:74269"/>
        <dbReference type="ChEBI" id="CHEBI:74481"/>
        <dbReference type="EC" id="2.1.1.264"/>
    </reaction>
</comment>
<evidence type="ECO:0000256" key="8">
    <source>
        <dbReference type="SAM" id="MobiDB-lite"/>
    </source>
</evidence>
<evidence type="ECO:0000259" key="9">
    <source>
        <dbReference type="PROSITE" id="PS51165"/>
    </source>
</evidence>
<keyword evidence="2 6" id="KW-0698">rRNA processing</keyword>
<dbReference type="PROSITE" id="PS51165">
    <property type="entry name" value="THUMP"/>
    <property type="match status" value="1"/>
</dbReference>
<dbReference type="Pfam" id="PF22020">
    <property type="entry name" value="RlmL_1st"/>
    <property type="match status" value="1"/>
</dbReference>
<dbReference type="NCBIfam" id="NF008748">
    <property type="entry name" value="PRK11783.1"/>
    <property type="match status" value="1"/>
</dbReference>
<keyword evidence="3 6" id="KW-0489">Methyltransferase</keyword>
<dbReference type="SMART" id="SM00981">
    <property type="entry name" value="THUMP"/>
    <property type="match status" value="1"/>
</dbReference>
<dbReference type="EMBL" id="BMYM01000001">
    <property type="protein sequence ID" value="GHD30479.1"/>
    <property type="molecule type" value="Genomic_DNA"/>
</dbReference>
<dbReference type="InterPro" id="IPR019614">
    <property type="entry name" value="SAM-dep_methyl-trfase"/>
</dbReference>
<keyword evidence="1 6" id="KW-0963">Cytoplasm</keyword>
<dbReference type="Gene3D" id="3.30.750.80">
    <property type="entry name" value="RNA methyltransferase domain (HRMD) like"/>
    <property type="match status" value="1"/>
</dbReference>
<dbReference type="PROSITE" id="PS00092">
    <property type="entry name" value="N6_MTASE"/>
    <property type="match status" value="1"/>
</dbReference>
<organism evidence="10 11">
    <name type="scientific">Parahalioglobus pacificus</name>
    <dbReference type="NCBI Taxonomy" id="930806"/>
    <lineage>
        <taxon>Bacteria</taxon>
        <taxon>Pseudomonadati</taxon>
        <taxon>Pseudomonadota</taxon>
        <taxon>Gammaproteobacteria</taxon>
        <taxon>Cellvibrionales</taxon>
        <taxon>Halieaceae</taxon>
        <taxon>Parahalioglobus</taxon>
    </lineage>
</organism>
<proteinExistence type="inferred from homology"/>
<keyword evidence="7" id="KW-0694">RNA-binding</keyword>
<dbReference type="InterPro" id="IPR002052">
    <property type="entry name" value="DNA_methylase_N6_adenine_CS"/>
</dbReference>
<dbReference type="Gene3D" id="3.40.50.150">
    <property type="entry name" value="Vaccinia Virus protein VP39"/>
    <property type="match status" value="2"/>
</dbReference>
<dbReference type="EC" id="2.1.1.173" evidence="6"/>
<comment type="subcellular location">
    <subcellularLocation>
        <location evidence="6">Cytoplasm</location>
    </subcellularLocation>
</comment>
<comment type="similarity">
    <text evidence="6">Belongs to the methyltransferase superfamily. RlmKL family.</text>
</comment>
<dbReference type="Gene3D" id="3.30.2130.30">
    <property type="match status" value="1"/>
</dbReference>
<feature type="compositionally biased region" description="Polar residues" evidence="8">
    <location>
        <begin position="413"/>
        <end position="426"/>
    </location>
</feature>
<dbReference type="Pfam" id="PF02926">
    <property type="entry name" value="THUMP"/>
    <property type="match status" value="1"/>
</dbReference>
<dbReference type="RefSeq" id="WP_189476222.1">
    <property type="nucleotide sequence ID" value="NZ_BMYM01000001.1"/>
</dbReference>
<keyword evidence="5 6" id="KW-0949">S-adenosyl-L-methionine</keyword>
<dbReference type="HAMAP" id="MF_01858">
    <property type="entry name" value="23SrRNA_methyltr_KL"/>
    <property type="match status" value="1"/>
</dbReference>
<name>A0A918XFS5_9GAMM</name>
<dbReference type="PIRSF" id="PIRSF037618">
    <property type="entry name" value="RNA_Mtase_bacteria_prd"/>
    <property type="match status" value="1"/>
</dbReference>
<comment type="function">
    <text evidence="6">Specifically methylates the guanine in position 2445 (m2G2445) and the guanine in position 2069 (m7G2069) of 23S rRNA.</text>
</comment>
<dbReference type="InterPro" id="IPR054170">
    <property type="entry name" value="RlmL_1st"/>
</dbReference>
<dbReference type="EC" id="2.1.1.264" evidence="6"/>
<dbReference type="CDD" id="cd11715">
    <property type="entry name" value="THUMP_AdoMetMT"/>
    <property type="match status" value="1"/>
</dbReference>
<dbReference type="Pfam" id="PF01170">
    <property type="entry name" value="UPF0020"/>
    <property type="match status" value="1"/>
</dbReference>